<name>A0ABN7UU66_GIGMA</name>
<protein>
    <submittedName>
        <fullName evidence="1">33958_t:CDS:1</fullName>
    </submittedName>
</protein>
<organism evidence="1 2">
    <name type="scientific">Gigaspora margarita</name>
    <dbReference type="NCBI Taxonomy" id="4874"/>
    <lineage>
        <taxon>Eukaryota</taxon>
        <taxon>Fungi</taxon>
        <taxon>Fungi incertae sedis</taxon>
        <taxon>Mucoromycota</taxon>
        <taxon>Glomeromycotina</taxon>
        <taxon>Glomeromycetes</taxon>
        <taxon>Diversisporales</taxon>
        <taxon>Gigasporaceae</taxon>
        <taxon>Gigaspora</taxon>
    </lineage>
</organism>
<proteinExistence type="predicted"/>
<sequence length="109" mass="13089">MLCDDTNNEDIKTLREQIKFIRFYQIDHKEFIPKVWAYKHFLPDNLDPWRPSFGEGPDLYAQNNSNIWKLKTKGCTKFANLDSITVVDYEVFQVVSHLQRNQFKRKTFD</sequence>
<dbReference type="Proteomes" id="UP000789901">
    <property type="component" value="Unassembled WGS sequence"/>
</dbReference>
<accession>A0ABN7UU66</accession>
<comment type="caution">
    <text evidence="1">The sequence shown here is derived from an EMBL/GenBank/DDBJ whole genome shotgun (WGS) entry which is preliminary data.</text>
</comment>
<dbReference type="EMBL" id="CAJVQB010005627">
    <property type="protein sequence ID" value="CAG8666162.1"/>
    <property type="molecule type" value="Genomic_DNA"/>
</dbReference>
<evidence type="ECO:0000313" key="1">
    <source>
        <dbReference type="EMBL" id="CAG8666162.1"/>
    </source>
</evidence>
<keyword evidence="2" id="KW-1185">Reference proteome</keyword>
<reference evidence="1 2" key="1">
    <citation type="submission" date="2021-06" db="EMBL/GenBank/DDBJ databases">
        <authorList>
            <person name="Kallberg Y."/>
            <person name="Tangrot J."/>
            <person name="Rosling A."/>
        </authorList>
    </citation>
    <scope>NUCLEOTIDE SEQUENCE [LARGE SCALE GENOMIC DNA]</scope>
    <source>
        <strain evidence="1 2">120-4 pot B 10/14</strain>
    </source>
</reference>
<gene>
    <name evidence="1" type="ORF">GMARGA_LOCUS10159</name>
</gene>
<evidence type="ECO:0000313" key="2">
    <source>
        <dbReference type="Proteomes" id="UP000789901"/>
    </source>
</evidence>